<keyword evidence="2" id="KW-0472">Membrane</keyword>
<evidence type="ECO:0000259" key="3">
    <source>
        <dbReference type="Pfam" id="PF01882"/>
    </source>
</evidence>
<feature type="transmembrane region" description="Helical" evidence="2">
    <location>
        <begin position="35"/>
        <end position="53"/>
    </location>
</feature>
<evidence type="ECO:0000256" key="2">
    <source>
        <dbReference type="SAM" id="Phobius"/>
    </source>
</evidence>
<dbReference type="InterPro" id="IPR002881">
    <property type="entry name" value="DUF58"/>
</dbReference>
<organism evidence="4">
    <name type="scientific">uncultured Mycobacteriales bacterium</name>
    <dbReference type="NCBI Taxonomy" id="581187"/>
    <lineage>
        <taxon>Bacteria</taxon>
        <taxon>Bacillati</taxon>
        <taxon>Actinomycetota</taxon>
        <taxon>Actinomycetes</taxon>
        <taxon>Mycobacteriales</taxon>
        <taxon>environmental samples</taxon>
    </lineage>
</organism>
<keyword evidence="2" id="KW-1133">Transmembrane helix</keyword>
<feature type="domain" description="DUF58" evidence="3">
    <location>
        <begin position="201"/>
        <end position="285"/>
    </location>
</feature>
<gene>
    <name evidence="4" type="ORF">AVDCRST_MAG41-2890</name>
</gene>
<evidence type="ECO:0000256" key="1">
    <source>
        <dbReference type="SAM" id="MobiDB-lite"/>
    </source>
</evidence>
<dbReference type="PANTHER" id="PTHR34351:SF1">
    <property type="entry name" value="SLR1927 PROTEIN"/>
    <property type="match status" value="1"/>
</dbReference>
<accession>A0A6J4J5B2</accession>
<dbReference type="AlphaFoldDB" id="A0A6J4J5B2"/>
<dbReference type="EMBL" id="CADCTP010000264">
    <property type="protein sequence ID" value="CAA9270813.1"/>
    <property type="molecule type" value="Genomic_DNA"/>
</dbReference>
<proteinExistence type="predicted"/>
<dbReference type="PANTHER" id="PTHR34351">
    <property type="entry name" value="SLR1927 PROTEIN-RELATED"/>
    <property type="match status" value="1"/>
</dbReference>
<feature type="transmembrane region" description="Helical" evidence="2">
    <location>
        <begin position="12"/>
        <end position="29"/>
    </location>
</feature>
<reference evidence="4" key="1">
    <citation type="submission" date="2020-02" db="EMBL/GenBank/DDBJ databases">
        <authorList>
            <person name="Meier V. D."/>
        </authorList>
    </citation>
    <scope>NUCLEOTIDE SEQUENCE</scope>
    <source>
        <strain evidence="4">AVDCRST_MAG41</strain>
    </source>
</reference>
<sequence>MRAALSGLTTRGRCLLAAGVAAALCGVVLGERDLLRVAVFLVALPLVAAAVVARTRFRLSCSRDLNPGRVPAGQPATARLVLENVSFLPTGLLLLEDEVPYTLGGRPRFTVDRIGPGQQRTVHYPIRSDARGRYRIGPLRLRLADPFGLVELTRSFTAVDTLTVVPAVHPLPSVPLGGAWDSGGESVSRSVAIRGDDDAATREYRNGDDLRKVHWRSTARVGKLMVRREERPWQSRATLLLDTRAQAHRGEGPGSSFEWAVSAAASVGVHTARRGYSLRLLTDAGPVAGGAELSDDGVLLDQLAEVGTSRNAGLDAIAEPLRGAEGLGTLVAVMGLLDPEQARMLASTRAPSEVSIVVLVDGNSWLSLSPRALAEAGAAYDASAEVLARAGWRVLRARHGDRLPALWPTAGQRPGGVALGTAPLPRPSAEGSATR</sequence>
<dbReference type="Pfam" id="PF01882">
    <property type="entry name" value="DUF58"/>
    <property type="match status" value="1"/>
</dbReference>
<protein>
    <recommendedName>
        <fullName evidence="3">DUF58 domain-containing protein</fullName>
    </recommendedName>
</protein>
<evidence type="ECO:0000313" key="4">
    <source>
        <dbReference type="EMBL" id="CAA9270813.1"/>
    </source>
</evidence>
<feature type="region of interest" description="Disordered" evidence="1">
    <location>
        <begin position="406"/>
        <end position="435"/>
    </location>
</feature>
<name>A0A6J4J5B2_9ACTN</name>
<keyword evidence="2" id="KW-0812">Transmembrane</keyword>